<feature type="compositionally biased region" description="Acidic residues" evidence="1">
    <location>
        <begin position="128"/>
        <end position="138"/>
    </location>
</feature>
<dbReference type="Proteomes" id="UP000019753">
    <property type="component" value="Unassembled WGS sequence"/>
</dbReference>
<feature type="compositionally biased region" description="Basic and acidic residues" evidence="1">
    <location>
        <begin position="53"/>
        <end position="76"/>
    </location>
</feature>
<evidence type="ECO:0000313" key="3">
    <source>
        <dbReference type="Proteomes" id="UP000019753"/>
    </source>
</evidence>
<proteinExistence type="predicted"/>
<protein>
    <submittedName>
        <fullName evidence="2">Uncharacterized protein</fullName>
    </submittedName>
</protein>
<dbReference type="AlphaFoldDB" id="A0A021VV02"/>
<feature type="compositionally biased region" description="Polar residues" evidence="1">
    <location>
        <begin position="34"/>
        <end position="43"/>
    </location>
</feature>
<reference evidence="2 3" key="1">
    <citation type="submission" date="2014-01" db="EMBL/GenBank/DDBJ databases">
        <title>Actinotalea ferrariae CF5-4.</title>
        <authorList>
            <person name="Chen F."/>
            <person name="Li Y."/>
            <person name="Wang G."/>
        </authorList>
    </citation>
    <scope>NUCLEOTIDE SEQUENCE [LARGE SCALE GENOMIC DNA]</scope>
    <source>
        <strain evidence="2 3">CF5-4</strain>
    </source>
</reference>
<evidence type="ECO:0000256" key="1">
    <source>
        <dbReference type="SAM" id="MobiDB-lite"/>
    </source>
</evidence>
<gene>
    <name evidence="2" type="ORF">N866_17660</name>
</gene>
<comment type="caution">
    <text evidence="2">The sequence shown here is derived from an EMBL/GenBank/DDBJ whole genome shotgun (WGS) entry which is preliminary data.</text>
</comment>
<evidence type="ECO:0000313" key="2">
    <source>
        <dbReference type="EMBL" id="EYR63855.1"/>
    </source>
</evidence>
<keyword evidence="3" id="KW-1185">Reference proteome</keyword>
<dbReference type="EMBL" id="AXCW01000064">
    <property type="protein sequence ID" value="EYR63855.1"/>
    <property type="molecule type" value="Genomic_DNA"/>
</dbReference>
<accession>A0A021VV02</accession>
<organism evidence="2 3">
    <name type="scientific">Actinotalea ferrariae CF5-4</name>
    <dbReference type="NCBI Taxonomy" id="948458"/>
    <lineage>
        <taxon>Bacteria</taxon>
        <taxon>Bacillati</taxon>
        <taxon>Actinomycetota</taxon>
        <taxon>Actinomycetes</taxon>
        <taxon>Micrococcales</taxon>
        <taxon>Cellulomonadaceae</taxon>
        <taxon>Actinotalea</taxon>
    </lineage>
</organism>
<feature type="compositionally biased region" description="Low complexity" evidence="1">
    <location>
        <begin position="93"/>
        <end position="110"/>
    </location>
</feature>
<sequence length="138" mass="14594">MEETVGPEGEAQTMSTTPGDSTWADAGLVPPDSSAPQDPSRTTVPVDPADLPRAPKPDLRDEGGDLDVDAQRERLAAQRPTLPDDAPEADAWDQAQETDAAAPDPDAATDLGERDASEADVLEQAAEVPEDEQDSYRS</sequence>
<name>A0A021VV02_9CELL</name>
<feature type="region of interest" description="Disordered" evidence="1">
    <location>
        <begin position="1"/>
        <end position="138"/>
    </location>
</feature>